<dbReference type="InterPro" id="IPR001387">
    <property type="entry name" value="Cro/C1-type_HTH"/>
</dbReference>
<feature type="domain" description="HTH cro/C1-type" evidence="1">
    <location>
        <begin position="6"/>
        <end position="60"/>
    </location>
</feature>
<accession>A0ABV5X4E4</accession>
<name>A0ABV5X4E4_9MICO</name>
<dbReference type="InterPro" id="IPR010982">
    <property type="entry name" value="Lambda_DNA-bd_dom_sf"/>
</dbReference>
<dbReference type="InterPro" id="IPR027910">
    <property type="entry name" value="YdiL_sf"/>
</dbReference>
<dbReference type="SUPFAM" id="SSF47413">
    <property type="entry name" value="lambda repressor-like DNA-binding domains"/>
    <property type="match status" value="1"/>
</dbReference>
<dbReference type="CDD" id="cd00093">
    <property type="entry name" value="HTH_XRE"/>
    <property type="match status" value="1"/>
</dbReference>
<evidence type="ECO:0000313" key="3">
    <source>
        <dbReference type="Proteomes" id="UP001589707"/>
    </source>
</evidence>
<evidence type="ECO:0000259" key="1">
    <source>
        <dbReference type="PROSITE" id="PS50943"/>
    </source>
</evidence>
<comment type="caution">
    <text evidence="2">The sequence shown here is derived from an EMBL/GenBank/DDBJ whole genome shotgun (WGS) entry which is preliminary data.</text>
</comment>
<proteinExistence type="predicted"/>
<evidence type="ECO:0000313" key="2">
    <source>
        <dbReference type="EMBL" id="MFB9776896.1"/>
    </source>
</evidence>
<dbReference type="SMART" id="SM00530">
    <property type="entry name" value="HTH_XRE"/>
    <property type="match status" value="1"/>
</dbReference>
<dbReference type="PROSITE" id="PS50943">
    <property type="entry name" value="HTH_CROC1"/>
    <property type="match status" value="1"/>
</dbReference>
<dbReference type="EMBL" id="JBHMAU010000067">
    <property type="protein sequence ID" value="MFB9776896.1"/>
    <property type="molecule type" value="Genomic_DNA"/>
</dbReference>
<reference evidence="2 3" key="1">
    <citation type="submission" date="2024-09" db="EMBL/GenBank/DDBJ databases">
        <authorList>
            <person name="Sun Q."/>
            <person name="Mori K."/>
        </authorList>
    </citation>
    <scope>NUCLEOTIDE SEQUENCE [LARGE SCALE GENOMIC DNA]</scope>
    <source>
        <strain evidence="2 3">JCM 11683</strain>
    </source>
</reference>
<organism evidence="2 3">
    <name type="scientific">Brevibacterium otitidis</name>
    <dbReference type="NCBI Taxonomy" id="53364"/>
    <lineage>
        <taxon>Bacteria</taxon>
        <taxon>Bacillati</taxon>
        <taxon>Actinomycetota</taxon>
        <taxon>Actinomycetes</taxon>
        <taxon>Micrococcales</taxon>
        <taxon>Brevibacteriaceae</taxon>
        <taxon>Brevibacterium</taxon>
    </lineage>
</organism>
<dbReference type="Proteomes" id="UP001589707">
    <property type="component" value="Unassembled WGS sequence"/>
</dbReference>
<dbReference type="Gene3D" id="1.10.3100.10">
    <property type="entry name" value="Putative cytoplasmic protein"/>
    <property type="match status" value="1"/>
</dbReference>
<sequence length="112" mass="12391">MTPEQFRVIREGLGLSQHEMSQRLAVQQRTVQRWEAGDTPVPAGIIAELEQLCQLAADEVAENIEIVGGDDPALTPMLAIEPGEPAGWQRAIAWRTLLQVPGLRIERLPDDD</sequence>
<dbReference type="Pfam" id="PF13560">
    <property type="entry name" value="HTH_31"/>
    <property type="match status" value="1"/>
</dbReference>
<protein>
    <submittedName>
        <fullName evidence="2">Helix-turn-helix domain-containing protein</fullName>
    </submittedName>
</protein>
<dbReference type="RefSeq" id="WP_376840756.1">
    <property type="nucleotide sequence ID" value="NZ_JBHMAU010000067.1"/>
</dbReference>
<keyword evidence="3" id="KW-1185">Reference proteome</keyword>
<gene>
    <name evidence="2" type="ORF">ACFFN1_10895</name>
</gene>